<keyword evidence="10" id="KW-1185">Reference proteome</keyword>
<evidence type="ECO:0000256" key="5">
    <source>
        <dbReference type="HAMAP-Rule" id="MF_00378"/>
    </source>
</evidence>
<gene>
    <name evidence="5 9" type="primary">xseA</name>
    <name evidence="9" type="ORF">ACFP85_10470</name>
</gene>
<feature type="domain" description="Exonuclease VII large subunit C-terminal" evidence="7">
    <location>
        <begin position="127"/>
        <end position="440"/>
    </location>
</feature>
<evidence type="ECO:0000256" key="2">
    <source>
        <dbReference type="ARBA" id="ARBA00022722"/>
    </source>
</evidence>
<comment type="catalytic activity">
    <reaction evidence="5 6">
        <text>Exonucleolytic cleavage in either 5'- to 3'- or 3'- to 5'-direction to yield nucleoside 5'-phosphates.</text>
        <dbReference type="EC" id="3.1.11.6"/>
    </reaction>
</comment>
<comment type="function">
    <text evidence="5">Bidirectionally degrades single-stranded DNA into large acid-insoluble oligonucleotides, which are then degraded further into small acid-soluble oligonucleotides.</text>
</comment>
<keyword evidence="1 5" id="KW-0963">Cytoplasm</keyword>
<accession>A0ABW1XP76</accession>
<comment type="subcellular location">
    <subcellularLocation>
        <location evidence="5 6">Cytoplasm</location>
    </subcellularLocation>
</comment>
<organism evidence="9 10">
    <name type="scientific">Pseudobowmanella zhangzhouensis</name>
    <dbReference type="NCBI Taxonomy" id="1537679"/>
    <lineage>
        <taxon>Bacteria</taxon>
        <taxon>Pseudomonadati</taxon>
        <taxon>Pseudomonadota</taxon>
        <taxon>Gammaproteobacteria</taxon>
        <taxon>Alteromonadales</taxon>
        <taxon>Alteromonadaceae</taxon>
    </lineage>
</organism>
<dbReference type="Pfam" id="PF02601">
    <property type="entry name" value="Exonuc_VII_L"/>
    <property type="match status" value="1"/>
</dbReference>
<evidence type="ECO:0000256" key="6">
    <source>
        <dbReference type="RuleBase" id="RU004355"/>
    </source>
</evidence>
<keyword evidence="4 5" id="KW-0269">Exonuclease</keyword>
<evidence type="ECO:0000256" key="3">
    <source>
        <dbReference type="ARBA" id="ARBA00022801"/>
    </source>
</evidence>
<protein>
    <recommendedName>
        <fullName evidence="5">Exodeoxyribonuclease 7 large subunit</fullName>
        <ecNumber evidence="5">3.1.11.6</ecNumber>
    </recommendedName>
    <alternativeName>
        <fullName evidence="5">Exodeoxyribonuclease VII large subunit</fullName>
        <shortName evidence="5">Exonuclease VII large subunit</shortName>
    </alternativeName>
</protein>
<comment type="similarity">
    <text evidence="5 6">Belongs to the XseA family.</text>
</comment>
<dbReference type="PANTHER" id="PTHR30008:SF0">
    <property type="entry name" value="EXODEOXYRIBONUCLEASE 7 LARGE SUBUNIT"/>
    <property type="match status" value="1"/>
</dbReference>
<evidence type="ECO:0000313" key="9">
    <source>
        <dbReference type="EMBL" id="MFC6440570.1"/>
    </source>
</evidence>
<keyword evidence="3 5" id="KW-0378">Hydrolase</keyword>
<comment type="caution">
    <text evidence="9">The sequence shown here is derived from an EMBL/GenBank/DDBJ whole genome shotgun (WGS) entry which is preliminary data.</text>
</comment>
<evidence type="ECO:0000256" key="4">
    <source>
        <dbReference type="ARBA" id="ARBA00022839"/>
    </source>
</evidence>
<dbReference type="HAMAP" id="MF_00378">
    <property type="entry name" value="Exonuc_7_L"/>
    <property type="match status" value="1"/>
</dbReference>
<keyword evidence="2 5" id="KW-0540">Nuclease</keyword>
<dbReference type="InterPro" id="IPR025824">
    <property type="entry name" value="OB-fold_nuc-bd_dom"/>
</dbReference>
<evidence type="ECO:0000256" key="1">
    <source>
        <dbReference type="ARBA" id="ARBA00022490"/>
    </source>
</evidence>
<comment type="subunit">
    <text evidence="5">Heterooligomer composed of large and small subunits.</text>
</comment>
<proteinExistence type="inferred from homology"/>
<dbReference type="GO" id="GO:0008855">
    <property type="term" value="F:exodeoxyribonuclease VII activity"/>
    <property type="evidence" value="ECO:0007669"/>
    <property type="project" value="UniProtKB-EC"/>
</dbReference>
<sequence length="449" mass="49932">MISRSSPDKAFTVSNLNRLARNILEDELGNVWVKGDISNMLRASSGHWYFTLKDSGAQVKAAMFRGNNRLIKQPPKDGDEVIVRGRISLYEPRGDYQLIVEHMQGAGEGLLKQKFEQLKAQLHSEGLFDPKHKQALPDNIHRVGVITSPDGAALHDILTVLKRRSPTTEVVIYPTQVQGTPATMQIAEAISMANLRNDVDVLIVGRGGGSLEDLWCFNEEPVARAIFASHIPVISAVGHETDFSIADMVADLRAPTPSAAAELVSADRREHLRQLTALRQQLLARLQSHLRTAHQHIDLAQARLARLHPEYRLQQQAQRIDNLQVRLNGSIHSVLQTAESRLQRSYARLQQQSPVHAVKQATQQQRMLQKALNAAMLARIQQAGVQLSEQAHLLNTLSPLSTLERGFSVPFQPDGQLIRSVHQVKAGDNMINRLVDGEIISQVIEVQTN</sequence>
<dbReference type="InterPro" id="IPR020579">
    <property type="entry name" value="Exonuc_VII_lsu_C"/>
</dbReference>
<evidence type="ECO:0000313" key="10">
    <source>
        <dbReference type="Proteomes" id="UP001596364"/>
    </source>
</evidence>
<dbReference type="EC" id="3.1.11.6" evidence="5"/>
<name>A0ABW1XP76_9ALTE</name>
<dbReference type="RefSeq" id="WP_131258363.1">
    <property type="nucleotide sequence ID" value="NZ_JBHSUS010000001.1"/>
</dbReference>
<reference evidence="10" key="1">
    <citation type="journal article" date="2019" name="Int. J. Syst. Evol. Microbiol.">
        <title>The Global Catalogue of Microorganisms (GCM) 10K type strain sequencing project: providing services to taxonomists for standard genome sequencing and annotation.</title>
        <authorList>
            <consortium name="The Broad Institute Genomics Platform"/>
            <consortium name="The Broad Institute Genome Sequencing Center for Infectious Disease"/>
            <person name="Wu L."/>
            <person name="Ma J."/>
        </authorList>
    </citation>
    <scope>NUCLEOTIDE SEQUENCE [LARGE SCALE GENOMIC DNA]</scope>
    <source>
        <strain evidence="10">CGMCC 1.16031</strain>
    </source>
</reference>
<dbReference type="NCBIfam" id="TIGR00237">
    <property type="entry name" value="xseA"/>
    <property type="match status" value="1"/>
</dbReference>
<feature type="domain" description="OB-fold nucleic acid binding" evidence="8">
    <location>
        <begin position="11"/>
        <end position="104"/>
    </location>
</feature>
<dbReference type="InterPro" id="IPR003753">
    <property type="entry name" value="Exonuc_VII_L"/>
</dbReference>
<evidence type="ECO:0000259" key="7">
    <source>
        <dbReference type="Pfam" id="PF02601"/>
    </source>
</evidence>
<evidence type="ECO:0000259" key="8">
    <source>
        <dbReference type="Pfam" id="PF13742"/>
    </source>
</evidence>
<dbReference type="PANTHER" id="PTHR30008">
    <property type="entry name" value="EXODEOXYRIBONUCLEASE 7 LARGE SUBUNIT"/>
    <property type="match status" value="1"/>
</dbReference>
<dbReference type="EMBL" id="JBHSUS010000001">
    <property type="protein sequence ID" value="MFC6440570.1"/>
    <property type="molecule type" value="Genomic_DNA"/>
</dbReference>
<dbReference type="Pfam" id="PF13742">
    <property type="entry name" value="tRNA_anti_2"/>
    <property type="match status" value="1"/>
</dbReference>
<dbReference type="CDD" id="cd04489">
    <property type="entry name" value="ExoVII_LU_OBF"/>
    <property type="match status" value="1"/>
</dbReference>
<dbReference type="Proteomes" id="UP001596364">
    <property type="component" value="Unassembled WGS sequence"/>
</dbReference>